<keyword evidence="3 8" id="KW-1134">Transmembrane beta strand</keyword>
<sequence>MNEHLQRDSAVCFSQLKRLAVVIGLSVVVLPHVSVAAFGKKATEIQNNRFTAKTITGTIKSETGESLPGASVLVKGTTTGTAADPDGKFTVSAQEGDILVISFIGFITQEVKIGAASQIDVVLVADNTAMEEIVVIGYGTVRKKDLTGSVASLQPKDFNKGVITAPDQLIQGRTPGVMVINNTGQPGGATTVRIRGNSSIRAGNNPLFVLDGIPLSGTSARPGGSSGFGTDAGNPLTYLNPNDIASMDILKDASATAIYGSRGANGVVIITTKRGSTGAPTISFNASTGFSTILKRPEVLSTGEFREALNFYTPNDAAASDFKSDVNALDEILRAAPVQNYSMAVTGGTDVGKYRISAGYMDQQGIIKTTGLRKYTASLNSNFSFLESKKLGLDFNILFTQTDEKIAPVNVFAGAEGNVISQALAWNPTRPLKEADGSYTYINPITRNPLASLDAFKDRANVNTLVASIAPSFKITKDLEYKLTYSVTRQMGNRRGRLIGGILDTGTSKNGMAFQADNQETNQQLTHTLSFNKALSDELSLNAVAGYEFLSYDSFWNVSSGSGFTDVGIDFYDYLGYSIANNRGANSYRAPTNQLQSLFLRAGLNYKDKFLFTGTIRRDGSTKFGINNKYANFPSVALAWNVSNEEFLKNNSVLSSLKARVGWGKTGNREFPSGASKDRYIFGTQSITQANYGNPDLKWESSSTLNAGIDFALFNYKITGSLEYFNKKTTDALFERTIAQPAPSGRIWVNLDGQIVNKGWELSLFGAIIEKQNFTWNVGVNGTYVQNSVSGLPGFYETAALRGQGFSGVLGQRMISGQPLNVWYLARFDGIDPSTGTSRYVGADGTSATTVDPAQNKFYVGSPNPKYLLGISTDLTYKKLTANINMNGTFGHYLFNNSYATVLGINNLPSRNMAKVFFNKETKESLSNSAAPSTRYLEKGDYLKMGNATVSYNFGGIGKTLKGLNVSLTAQNLFVITKYNGFDPEVNTDGGADGIPSLGIEYLPYPSARTFLLGVNFSL</sequence>
<feature type="domain" description="TonB-dependent receptor-like beta-barrel" evidence="10">
    <location>
        <begin position="475"/>
        <end position="885"/>
    </location>
</feature>
<dbReference type="NCBIfam" id="TIGR04056">
    <property type="entry name" value="OMP_RagA_SusC"/>
    <property type="match status" value="1"/>
</dbReference>
<evidence type="ECO:0000259" key="10">
    <source>
        <dbReference type="Pfam" id="PF00593"/>
    </source>
</evidence>
<comment type="subcellular location">
    <subcellularLocation>
        <location evidence="1 8">Cell outer membrane</location>
        <topology evidence="1 8">Multi-pass membrane protein</topology>
    </subcellularLocation>
</comment>
<evidence type="ECO:0000256" key="4">
    <source>
        <dbReference type="ARBA" id="ARBA00022692"/>
    </source>
</evidence>
<keyword evidence="7 8" id="KW-0998">Cell outer membrane</keyword>
<evidence type="ECO:0000256" key="1">
    <source>
        <dbReference type="ARBA" id="ARBA00004571"/>
    </source>
</evidence>
<keyword evidence="2 8" id="KW-0813">Transport</keyword>
<dbReference type="InterPro" id="IPR036942">
    <property type="entry name" value="Beta-barrel_TonB_sf"/>
</dbReference>
<dbReference type="Gene3D" id="2.40.170.20">
    <property type="entry name" value="TonB-dependent receptor, beta-barrel domain"/>
    <property type="match status" value="1"/>
</dbReference>
<evidence type="ECO:0000256" key="8">
    <source>
        <dbReference type="PROSITE-ProRule" id="PRU01360"/>
    </source>
</evidence>
<evidence type="ECO:0000256" key="7">
    <source>
        <dbReference type="ARBA" id="ARBA00023237"/>
    </source>
</evidence>
<evidence type="ECO:0000313" key="13">
    <source>
        <dbReference type="Proteomes" id="UP001501508"/>
    </source>
</evidence>
<gene>
    <name evidence="12" type="ORF">GCM10023091_07690</name>
</gene>
<dbReference type="Gene3D" id="2.170.130.10">
    <property type="entry name" value="TonB-dependent receptor, plug domain"/>
    <property type="match status" value="1"/>
</dbReference>
<evidence type="ECO:0000313" key="12">
    <source>
        <dbReference type="EMBL" id="GAA4433761.1"/>
    </source>
</evidence>
<evidence type="ECO:0000256" key="5">
    <source>
        <dbReference type="ARBA" id="ARBA00023077"/>
    </source>
</evidence>
<dbReference type="NCBIfam" id="TIGR04057">
    <property type="entry name" value="SusC_RagA_signa"/>
    <property type="match status" value="1"/>
</dbReference>
<evidence type="ECO:0000256" key="2">
    <source>
        <dbReference type="ARBA" id="ARBA00022448"/>
    </source>
</evidence>
<dbReference type="InterPro" id="IPR008969">
    <property type="entry name" value="CarboxyPept-like_regulatory"/>
</dbReference>
<dbReference type="RefSeq" id="WP_345026735.1">
    <property type="nucleotide sequence ID" value="NZ_BAABEY010000009.1"/>
</dbReference>
<dbReference type="InterPro" id="IPR037066">
    <property type="entry name" value="Plug_dom_sf"/>
</dbReference>
<dbReference type="Pfam" id="PF00593">
    <property type="entry name" value="TonB_dep_Rec_b-barrel"/>
    <property type="match status" value="1"/>
</dbReference>
<keyword evidence="13" id="KW-1185">Reference proteome</keyword>
<keyword evidence="5 9" id="KW-0798">TonB box</keyword>
<comment type="similarity">
    <text evidence="8 9">Belongs to the TonB-dependent receptor family.</text>
</comment>
<dbReference type="SUPFAM" id="SSF49464">
    <property type="entry name" value="Carboxypeptidase regulatory domain-like"/>
    <property type="match status" value="1"/>
</dbReference>
<dbReference type="Pfam" id="PF13715">
    <property type="entry name" value="CarbopepD_reg_2"/>
    <property type="match status" value="1"/>
</dbReference>
<dbReference type="Proteomes" id="UP001501508">
    <property type="component" value="Unassembled WGS sequence"/>
</dbReference>
<evidence type="ECO:0000259" key="11">
    <source>
        <dbReference type="Pfam" id="PF07715"/>
    </source>
</evidence>
<keyword evidence="6 8" id="KW-0472">Membrane</keyword>
<dbReference type="Pfam" id="PF07715">
    <property type="entry name" value="Plug"/>
    <property type="match status" value="1"/>
</dbReference>
<dbReference type="InterPro" id="IPR039426">
    <property type="entry name" value="TonB-dep_rcpt-like"/>
</dbReference>
<dbReference type="InterPro" id="IPR000531">
    <property type="entry name" value="Beta-barrel_TonB"/>
</dbReference>
<evidence type="ECO:0000256" key="9">
    <source>
        <dbReference type="RuleBase" id="RU003357"/>
    </source>
</evidence>
<dbReference type="EMBL" id="BAABEY010000009">
    <property type="protein sequence ID" value="GAA4433761.1"/>
    <property type="molecule type" value="Genomic_DNA"/>
</dbReference>
<dbReference type="PROSITE" id="PS52016">
    <property type="entry name" value="TONB_DEPENDENT_REC_3"/>
    <property type="match status" value="1"/>
</dbReference>
<feature type="domain" description="TonB-dependent receptor plug" evidence="11">
    <location>
        <begin position="143"/>
        <end position="267"/>
    </location>
</feature>
<dbReference type="Gene3D" id="2.60.40.1120">
    <property type="entry name" value="Carboxypeptidase-like, regulatory domain"/>
    <property type="match status" value="1"/>
</dbReference>
<dbReference type="InterPro" id="IPR023996">
    <property type="entry name" value="TonB-dep_OMP_SusC/RagA"/>
</dbReference>
<reference evidence="13" key="1">
    <citation type="journal article" date="2019" name="Int. J. Syst. Evol. Microbiol.">
        <title>The Global Catalogue of Microorganisms (GCM) 10K type strain sequencing project: providing services to taxonomists for standard genome sequencing and annotation.</title>
        <authorList>
            <consortium name="The Broad Institute Genomics Platform"/>
            <consortium name="The Broad Institute Genome Sequencing Center for Infectious Disease"/>
            <person name="Wu L."/>
            <person name="Ma J."/>
        </authorList>
    </citation>
    <scope>NUCLEOTIDE SEQUENCE [LARGE SCALE GENOMIC DNA]</scope>
    <source>
        <strain evidence="13">JCM 31920</strain>
    </source>
</reference>
<keyword evidence="12" id="KW-0675">Receptor</keyword>
<organism evidence="12 13">
    <name type="scientific">Ravibacter arvi</name>
    <dbReference type="NCBI Taxonomy" id="2051041"/>
    <lineage>
        <taxon>Bacteria</taxon>
        <taxon>Pseudomonadati</taxon>
        <taxon>Bacteroidota</taxon>
        <taxon>Cytophagia</taxon>
        <taxon>Cytophagales</taxon>
        <taxon>Spirosomataceae</taxon>
        <taxon>Ravibacter</taxon>
    </lineage>
</organism>
<dbReference type="SUPFAM" id="SSF56935">
    <property type="entry name" value="Porins"/>
    <property type="match status" value="1"/>
</dbReference>
<accession>A0ABP8LPS1</accession>
<proteinExistence type="inferred from homology"/>
<evidence type="ECO:0000256" key="6">
    <source>
        <dbReference type="ARBA" id="ARBA00023136"/>
    </source>
</evidence>
<dbReference type="InterPro" id="IPR023997">
    <property type="entry name" value="TonB-dep_OMP_SusC/RagA_CS"/>
</dbReference>
<protein>
    <submittedName>
        <fullName evidence="12">TonB-dependent receptor</fullName>
    </submittedName>
</protein>
<keyword evidence="4 8" id="KW-0812">Transmembrane</keyword>
<name>A0ABP8LPS1_9BACT</name>
<comment type="caution">
    <text evidence="12">The sequence shown here is derived from an EMBL/GenBank/DDBJ whole genome shotgun (WGS) entry which is preliminary data.</text>
</comment>
<dbReference type="InterPro" id="IPR012910">
    <property type="entry name" value="Plug_dom"/>
</dbReference>
<evidence type="ECO:0000256" key="3">
    <source>
        <dbReference type="ARBA" id="ARBA00022452"/>
    </source>
</evidence>